<dbReference type="GO" id="GO:2000134">
    <property type="term" value="P:negative regulation of G1/S transition of mitotic cell cycle"/>
    <property type="evidence" value="ECO:0007669"/>
    <property type="project" value="TreeGrafter"/>
</dbReference>
<dbReference type="Pfam" id="PF15452">
    <property type="entry name" value="NYAP_C"/>
    <property type="match status" value="1"/>
</dbReference>
<reference evidence="3" key="2">
    <citation type="submission" date="2016-06" db="EMBL/GenBank/DDBJ databases">
        <title>The genome of a short-lived fish provides insights into sex chromosome evolution and the genetic control of aging.</title>
        <authorList>
            <person name="Reichwald K."/>
            <person name="Felder M."/>
            <person name="Petzold A."/>
            <person name="Koch P."/>
            <person name="Groth M."/>
            <person name="Platzer M."/>
        </authorList>
    </citation>
    <scope>NUCLEOTIDE SEQUENCE</scope>
    <source>
        <tissue evidence="3">Brain</tissue>
    </source>
</reference>
<sequence length="224" mass="24994">MSRPEPQRAHSCSSSPLLFNPANGRPLTSPLDELNTLFSSGRSLLRKSTSGRKMRDGGFNSNINLPGREDCGSAPTSPSLQLQDKNANNHSLHSPSPVPVENGNQISNGSLEDEGHIKSNSSSSSLHRHMVFQQQRLSNRDESAALRELLRWRQAQMKNTQVSDQMTSATERVKIYTGLEESHTVNHYTVPPGVWLSTFNCSLTYLHYNTETLENLFSFILSPW</sequence>
<feature type="region of interest" description="Disordered" evidence="1">
    <location>
        <begin position="1"/>
        <end position="26"/>
    </location>
</feature>
<dbReference type="GO" id="GO:0043491">
    <property type="term" value="P:phosphatidylinositol 3-kinase/protein kinase B signal transduction"/>
    <property type="evidence" value="ECO:0007669"/>
    <property type="project" value="TreeGrafter"/>
</dbReference>
<dbReference type="PANTHER" id="PTHR47335">
    <property type="entry name" value="UNCONVENTIONAL MYOSIN-XVI"/>
    <property type="match status" value="1"/>
</dbReference>
<dbReference type="GO" id="GO:0048471">
    <property type="term" value="C:perinuclear region of cytoplasm"/>
    <property type="evidence" value="ECO:0007669"/>
    <property type="project" value="TreeGrafter"/>
</dbReference>
<organism evidence="3">
    <name type="scientific">Nothobranchius rachovii</name>
    <name type="common">bluefin notho</name>
    <dbReference type="NCBI Taxonomy" id="451742"/>
    <lineage>
        <taxon>Eukaryota</taxon>
        <taxon>Metazoa</taxon>
        <taxon>Chordata</taxon>
        <taxon>Craniata</taxon>
        <taxon>Vertebrata</taxon>
        <taxon>Euteleostomi</taxon>
        <taxon>Actinopterygii</taxon>
        <taxon>Neopterygii</taxon>
        <taxon>Teleostei</taxon>
        <taxon>Neoteleostei</taxon>
        <taxon>Acanthomorphata</taxon>
        <taxon>Ovalentaria</taxon>
        <taxon>Atherinomorphae</taxon>
        <taxon>Cyprinodontiformes</taxon>
        <taxon>Nothobranchiidae</taxon>
        <taxon>Nothobranchius</taxon>
    </lineage>
</organism>
<dbReference type="PANTHER" id="PTHR47335:SF1">
    <property type="entry name" value="UNCONVENTIONAL MYOSIN-XVI"/>
    <property type="match status" value="1"/>
</dbReference>
<evidence type="ECO:0000256" key="1">
    <source>
        <dbReference type="SAM" id="MobiDB-lite"/>
    </source>
</evidence>
<evidence type="ECO:0000313" key="3">
    <source>
        <dbReference type="EMBL" id="SBR70548.1"/>
    </source>
</evidence>
<gene>
    <name evidence="3" type="primary">MYO16</name>
</gene>
<feature type="compositionally biased region" description="Polar residues" evidence="1">
    <location>
        <begin position="74"/>
        <end position="94"/>
    </location>
</feature>
<evidence type="ECO:0000259" key="2">
    <source>
        <dbReference type="Pfam" id="PF15452"/>
    </source>
</evidence>
<dbReference type="GO" id="GO:0048812">
    <property type="term" value="P:neuron projection morphogenesis"/>
    <property type="evidence" value="ECO:0007669"/>
    <property type="project" value="TreeGrafter"/>
</dbReference>
<dbReference type="GO" id="GO:0016459">
    <property type="term" value="C:myosin complex"/>
    <property type="evidence" value="ECO:0007669"/>
    <property type="project" value="TreeGrafter"/>
</dbReference>
<dbReference type="AlphaFoldDB" id="A0A1A8NNE5"/>
<dbReference type="InterPro" id="IPR029353">
    <property type="entry name" value="NYAP_C"/>
</dbReference>
<dbReference type="GO" id="GO:0005654">
    <property type="term" value="C:nucleoplasm"/>
    <property type="evidence" value="ECO:0007669"/>
    <property type="project" value="TreeGrafter"/>
</dbReference>
<feature type="region of interest" description="Disordered" evidence="1">
    <location>
        <begin position="45"/>
        <end position="126"/>
    </location>
</feature>
<dbReference type="GO" id="GO:0019903">
    <property type="term" value="F:protein phosphatase binding"/>
    <property type="evidence" value="ECO:0007669"/>
    <property type="project" value="TreeGrafter"/>
</dbReference>
<name>A0A1A8NNE5_9TELE</name>
<dbReference type="InterPro" id="IPR052838">
    <property type="entry name" value="Myosin-XVI"/>
</dbReference>
<reference evidence="3" key="1">
    <citation type="submission" date="2016-05" db="EMBL/GenBank/DDBJ databases">
        <authorList>
            <person name="Lavstsen T."/>
            <person name="Jespersen J.S."/>
        </authorList>
    </citation>
    <scope>NUCLEOTIDE SEQUENCE</scope>
    <source>
        <tissue evidence="3">Brain</tissue>
    </source>
</reference>
<dbReference type="EMBL" id="HAEI01000177">
    <property type="protein sequence ID" value="SBR70548.1"/>
    <property type="molecule type" value="Transcribed_RNA"/>
</dbReference>
<proteinExistence type="predicted"/>
<accession>A0A1A8NNE5</accession>
<protein>
    <submittedName>
        <fullName evidence="3">Myosin XVI</fullName>
    </submittedName>
</protein>
<feature type="domain" description="Neuronal tyrosine-phosphorylated phosphoinositide-3-kinase adapter C-terminal" evidence="2">
    <location>
        <begin position="20"/>
        <end position="100"/>
    </location>
</feature>
<dbReference type="GO" id="GO:0051015">
    <property type="term" value="F:actin filament binding"/>
    <property type="evidence" value="ECO:0007669"/>
    <property type="project" value="TreeGrafter"/>
</dbReference>